<evidence type="ECO:0000313" key="1">
    <source>
        <dbReference type="EMBL" id="JAH55694.1"/>
    </source>
</evidence>
<sequence>MARGVESDSDQSRFWSLEGSLKFRSRKRNCQAFLCV</sequence>
<protein>
    <submittedName>
        <fullName evidence="1">Uncharacterized protein</fullName>
    </submittedName>
</protein>
<name>A0A0E9TPP0_ANGAN</name>
<organism evidence="1">
    <name type="scientific">Anguilla anguilla</name>
    <name type="common">European freshwater eel</name>
    <name type="synonym">Muraena anguilla</name>
    <dbReference type="NCBI Taxonomy" id="7936"/>
    <lineage>
        <taxon>Eukaryota</taxon>
        <taxon>Metazoa</taxon>
        <taxon>Chordata</taxon>
        <taxon>Craniata</taxon>
        <taxon>Vertebrata</taxon>
        <taxon>Euteleostomi</taxon>
        <taxon>Actinopterygii</taxon>
        <taxon>Neopterygii</taxon>
        <taxon>Teleostei</taxon>
        <taxon>Anguilliformes</taxon>
        <taxon>Anguillidae</taxon>
        <taxon>Anguilla</taxon>
    </lineage>
</organism>
<reference evidence="1" key="2">
    <citation type="journal article" date="2015" name="Fish Shellfish Immunol.">
        <title>Early steps in the European eel (Anguilla anguilla)-Vibrio vulnificus interaction in the gills: Role of the RtxA13 toxin.</title>
        <authorList>
            <person name="Callol A."/>
            <person name="Pajuelo D."/>
            <person name="Ebbesson L."/>
            <person name="Teles M."/>
            <person name="MacKenzie S."/>
            <person name="Amaro C."/>
        </authorList>
    </citation>
    <scope>NUCLEOTIDE SEQUENCE</scope>
</reference>
<dbReference type="EMBL" id="GBXM01052883">
    <property type="protein sequence ID" value="JAH55694.1"/>
    <property type="molecule type" value="Transcribed_RNA"/>
</dbReference>
<accession>A0A0E9TPP0</accession>
<dbReference type="AlphaFoldDB" id="A0A0E9TPP0"/>
<proteinExistence type="predicted"/>
<reference evidence="1" key="1">
    <citation type="submission" date="2014-11" db="EMBL/GenBank/DDBJ databases">
        <authorList>
            <person name="Amaro Gonzalez C."/>
        </authorList>
    </citation>
    <scope>NUCLEOTIDE SEQUENCE</scope>
</reference>